<dbReference type="EMBL" id="KB320634">
    <property type="protein sequence ID" value="ELW66937.1"/>
    <property type="molecule type" value="Genomic_DNA"/>
</dbReference>
<name>L9L0M4_TUPCH</name>
<gene>
    <name evidence="1" type="ORF">TREES_T100020516</name>
</gene>
<accession>L9L0M4</accession>
<protein>
    <submittedName>
        <fullName evidence="1">Uncharacterized protein</fullName>
    </submittedName>
</protein>
<proteinExistence type="predicted"/>
<dbReference type="InParanoid" id="L9L0M4"/>
<evidence type="ECO:0000313" key="1">
    <source>
        <dbReference type="EMBL" id="ELW66937.1"/>
    </source>
</evidence>
<dbReference type="AlphaFoldDB" id="L9L0M4"/>
<dbReference type="Proteomes" id="UP000011518">
    <property type="component" value="Unassembled WGS sequence"/>
</dbReference>
<keyword evidence="2" id="KW-1185">Reference proteome</keyword>
<evidence type="ECO:0000313" key="2">
    <source>
        <dbReference type="Proteomes" id="UP000011518"/>
    </source>
</evidence>
<reference evidence="2" key="1">
    <citation type="submission" date="2012-07" db="EMBL/GenBank/DDBJ databases">
        <title>Genome of the Chinese tree shrew, a rising model animal genetically related to primates.</title>
        <authorList>
            <person name="Zhang G."/>
            <person name="Fan Y."/>
            <person name="Yao Y."/>
            <person name="Huang Z."/>
        </authorList>
    </citation>
    <scope>NUCLEOTIDE SEQUENCE [LARGE SCALE GENOMIC DNA]</scope>
</reference>
<organism evidence="1 2">
    <name type="scientific">Tupaia chinensis</name>
    <name type="common">Chinese tree shrew</name>
    <name type="synonym">Tupaia belangeri chinensis</name>
    <dbReference type="NCBI Taxonomy" id="246437"/>
    <lineage>
        <taxon>Eukaryota</taxon>
        <taxon>Metazoa</taxon>
        <taxon>Chordata</taxon>
        <taxon>Craniata</taxon>
        <taxon>Vertebrata</taxon>
        <taxon>Euteleostomi</taxon>
        <taxon>Mammalia</taxon>
        <taxon>Eutheria</taxon>
        <taxon>Euarchontoglires</taxon>
        <taxon>Scandentia</taxon>
        <taxon>Tupaiidae</taxon>
        <taxon>Tupaia</taxon>
    </lineage>
</organism>
<reference evidence="2" key="2">
    <citation type="journal article" date="2013" name="Nat. Commun.">
        <title>Genome of the Chinese tree shrew.</title>
        <authorList>
            <person name="Fan Y."/>
            <person name="Huang Z.Y."/>
            <person name="Cao C.C."/>
            <person name="Chen C.S."/>
            <person name="Chen Y.X."/>
            <person name="Fan D.D."/>
            <person name="He J."/>
            <person name="Hou H.L."/>
            <person name="Hu L."/>
            <person name="Hu X.T."/>
            <person name="Jiang X.T."/>
            <person name="Lai R."/>
            <person name="Lang Y.S."/>
            <person name="Liang B."/>
            <person name="Liao S.G."/>
            <person name="Mu D."/>
            <person name="Ma Y.Y."/>
            <person name="Niu Y.Y."/>
            <person name="Sun X.Q."/>
            <person name="Xia J.Q."/>
            <person name="Xiao J."/>
            <person name="Xiong Z.Q."/>
            <person name="Xu L."/>
            <person name="Yang L."/>
            <person name="Zhang Y."/>
            <person name="Zhao W."/>
            <person name="Zhao X.D."/>
            <person name="Zheng Y.T."/>
            <person name="Zhou J.M."/>
            <person name="Zhu Y.B."/>
            <person name="Zhang G.J."/>
            <person name="Wang J."/>
            <person name="Yao Y.G."/>
        </authorList>
    </citation>
    <scope>NUCLEOTIDE SEQUENCE [LARGE SCALE GENOMIC DNA]</scope>
</reference>
<sequence>MIHKGRFQVRVCPGPTKLTGVHDRCWLKLLVGEGVENLNKCCFDRNCCFRGLDGSAPSILAATVCSLVTICSQGMDDQITDLEPTSPSAQSLPTRLILCGF</sequence>